<evidence type="ECO:0000313" key="6">
    <source>
        <dbReference type="EMBL" id="EPQ28880.1"/>
    </source>
</evidence>
<keyword evidence="4" id="KW-0812">Transmembrane</keyword>
<dbReference type="PANTHER" id="PTHR46865:SF2">
    <property type="entry name" value="MONOOXYGENASE"/>
    <property type="match status" value="1"/>
</dbReference>
<proteinExistence type="predicted"/>
<keyword evidence="4" id="KW-1133">Transmembrane helix</keyword>
<evidence type="ECO:0000256" key="2">
    <source>
        <dbReference type="ARBA" id="ARBA00022827"/>
    </source>
</evidence>
<dbReference type="Gene3D" id="3.50.50.60">
    <property type="entry name" value="FAD/NAD(P)-binding domain"/>
    <property type="match status" value="1"/>
</dbReference>
<gene>
    <name evidence="6" type="ORF">PFL1_03681</name>
</gene>
<feature type="domain" description="FAD-binding" evidence="5">
    <location>
        <begin position="2"/>
        <end position="350"/>
    </location>
</feature>
<dbReference type="PANTHER" id="PTHR46865">
    <property type="entry name" value="OXIDOREDUCTASE-RELATED"/>
    <property type="match status" value="1"/>
</dbReference>
<dbReference type="Gene3D" id="3.30.9.10">
    <property type="entry name" value="D-Amino Acid Oxidase, subunit A, domain 2"/>
    <property type="match status" value="1"/>
</dbReference>
<dbReference type="GO" id="GO:0071949">
    <property type="term" value="F:FAD binding"/>
    <property type="evidence" value="ECO:0007669"/>
    <property type="project" value="InterPro"/>
</dbReference>
<dbReference type="EMBL" id="KE361633">
    <property type="protein sequence ID" value="EPQ28880.1"/>
    <property type="molecule type" value="Genomic_DNA"/>
</dbReference>
<dbReference type="Pfam" id="PF01494">
    <property type="entry name" value="FAD_binding_3"/>
    <property type="match status" value="1"/>
</dbReference>
<organism evidence="6 7">
    <name type="scientific">Pseudozyma flocculosa PF-1</name>
    <dbReference type="NCBI Taxonomy" id="1277687"/>
    <lineage>
        <taxon>Eukaryota</taxon>
        <taxon>Fungi</taxon>
        <taxon>Dikarya</taxon>
        <taxon>Basidiomycota</taxon>
        <taxon>Ustilaginomycotina</taxon>
        <taxon>Ustilaginomycetes</taxon>
        <taxon>Ustilaginales</taxon>
        <taxon>Ustilaginaceae</taxon>
        <taxon>Pseudozyma</taxon>
    </lineage>
</organism>
<dbReference type="GeneID" id="19317789"/>
<dbReference type="OrthoDB" id="655030at2759"/>
<dbReference type="RefSeq" id="XP_007879391.1">
    <property type="nucleotide sequence ID" value="XM_007881200.1"/>
</dbReference>
<keyword evidence="1" id="KW-0285">Flavoprotein</keyword>
<dbReference type="InterPro" id="IPR036188">
    <property type="entry name" value="FAD/NAD-bd_sf"/>
</dbReference>
<evidence type="ECO:0000313" key="7">
    <source>
        <dbReference type="Proteomes" id="UP000053664"/>
    </source>
</evidence>
<reference evidence="6 7" key="1">
    <citation type="journal article" date="2013" name="Plant Cell">
        <title>The transition from a phytopathogenic smut ancestor to an anamorphic biocontrol agent deciphered by comparative whole-genome analysis.</title>
        <authorList>
            <person name="Lefebvre F."/>
            <person name="Joly D.L."/>
            <person name="Labbe C."/>
            <person name="Teichmann B."/>
            <person name="Linning R."/>
            <person name="Belzile F."/>
            <person name="Bakkeren G."/>
            <person name="Belanger R.R."/>
        </authorList>
    </citation>
    <scope>NUCLEOTIDE SEQUENCE [LARGE SCALE GENOMIC DNA]</scope>
    <source>
        <strain evidence="6 7">PF-1</strain>
    </source>
</reference>
<dbReference type="SUPFAM" id="SSF51905">
    <property type="entry name" value="FAD/NAD(P)-binding domain"/>
    <property type="match status" value="1"/>
</dbReference>
<keyword evidence="4" id="KW-0472">Membrane</keyword>
<feature type="transmembrane region" description="Helical" evidence="4">
    <location>
        <begin position="373"/>
        <end position="391"/>
    </location>
</feature>
<keyword evidence="3" id="KW-0560">Oxidoreductase</keyword>
<evidence type="ECO:0000259" key="5">
    <source>
        <dbReference type="Pfam" id="PF01494"/>
    </source>
</evidence>
<keyword evidence="2" id="KW-0274">FAD</keyword>
<evidence type="ECO:0000256" key="1">
    <source>
        <dbReference type="ARBA" id="ARBA00022630"/>
    </source>
</evidence>
<dbReference type="HOGENOM" id="CLU_009665_1_1_1"/>
<sequence length="426" mass="47256">MRVLISGAGIAGPTLAWHLAKAIDDVEITILERNPSLLKQGQNIDIKAGALNVIKNMGLLDEINRLNTSEKGTHFLDPKGRVYASFPVRDGIEASLTSAHEILRGDLGAVLYEATKDLPKVKYLLGVTIAKVISNDERCAKVELSNGDVGEYDFVVAADGQWSRVRRWCFPQDSVEIVSKETYYCYWTIPRVPSDIDWWYIYTALDSKVLSLRPDPHGTMRATMTRMPTTDAEKAEWAKVSRGDRQAQEDLLRREFAGAGWQAERLLDGMAKADDFFFQPLVQVRMQQWSTSRVVCIGDAAHAATPLTGMGTSLALMGAYILAGEIASLEPGQHPAKAFEAYEAAFKPYVLKIQDIPSFMPGVTYPGSGLKRWILQRVIGFMASAISVLAWSPWVFKKMFGDGDEEFPLPAYPAFQALGSQREKAK</sequence>
<protein>
    <recommendedName>
        <fullName evidence="5">FAD-binding domain-containing protein</fullName>
    </recommendedName>
</protein>
<dbReference type="Proteomes" id="UP000053664">
    <property type="component" value="Unassembled WGS sequence"/>
</dbReference>
<dbReference type="InterPro" id="IPR051704">
    <property type="entry name" value="FAD_aromatic-hydroxylase"/>
</dbReference>
<dbReference type="AlphaFoldDB" id="A0A061HA28"/>
<dbReference type="eggNOG" id="ENOG502QTX9">
    <property type="taxonomic scope" value="Eukaryota"/>
</dbReference>
<dbReference type="KEGG" id="pfp:PFL1_03681"/>
<evidence type="ECO:0000256" key="4">
    <source>
        <dbReference type="SAM" id="Phobius"/>
    </source>
</evidence>
<accession>A0A061HA28</accession>
<name>A0A061HA28_9BASI</name>
<dbReference type="GO" id="GO:0016491">
    <property type="term" value="F:oxidoreductase activity"/>
    <property type="evidence" value="ECO:0007669"/>
    <property type="project" value="UniProtKB-KW"/>
</dbReference>
<dbReference type="InterPro" id="IPR002938">
    <property type="entry name" value="FAD-bd"/>
</dbReference>
<evidence type="ECO:0000256" key="3">
    <source>
        <dbReference type="ARBA" id="ARBA00023002"/>
    </source>
</evidence>
<dbReference type="PRINTS" id="PR00420">
    <property type="entry name" value="RNGMNOXGNASE"/>
</dbReference>